<dbReference type="AlphaFoldDB" id="A0A814BEV2"/>
<feature type="domain" description="F-box" evidence="1">
    <location>
        <begin position="26"/>
        <end position="72"/>
    </location>
</feature>
<evidence type="ECO:0000259" key="1">
    <source>
        <dbReference type="PROSITE" id="PS50181"/>
    </source>
</evidence>
<proteinExistence type="predicted"/>
<evidence type="ECO:0000313" key="3">
    <source>
        <dbReference type="Proteomes" id="UP000663879"/>
    </source>
</evidence>
<dbReference type="InterPro" id="IPR036047">
    <property type="entry name" value="F-box-like_dom_sf"/>
</dbReference>
<name>A0A814BEV2_9BILA</name>
<organism evidence="2 3">
    <name type="scientific">Brachionus calyciflorus</name>
    <dbReference type="NCBI Taxonomy" id="104777"/>
    <lineage>
        <taxon>Eukaryota</taxon>
        <taxon>Metazoa</taxon>
        <taxon>Spiralia</taxon>
        <taxon>Gnathifera</taxon>
        <taxon>Rotifera</taxon>
        <taxon>Eurotatoria</taxon>
        <taxon>Monogononta</taxon>
        <taxon>Pseudotrocha</taxon>
        <taxon>Ploima</taxon>
        <taxon>Brachionidae</taxon>
        <taxon>Brachionus</taxon>
    </lineage>
</organism>
<evidence type="ECO:0000313" key="2">
    <source>
        <dbReference type="EMBL" id="CAF0925101.1"/>
    </source>
</evidence>
<dbReference type="SMART" id="SM00256">
    <property type="entry name" value="FBOX"/>
    <property type="match status" value="1"/>
</dbReference>
<dbReference type="SUPFAM" id="SSF81383">
    <property type="entry name" value="F-box domain"/>
    <property type="match status" value="1"/>
</dbReference>
<keyword evidence="3" id="KW-1185">Reference proteome</keyword>
<reference evidence="2" key="1">
    <citation type="submission" date="2021-02" db="EMBL/GenBank/DDBJ databases">
        <authorList>
            <person name="Nowell W R."/>
        </authorList>
    </citation>
    <scope>NUCLEOTIDE SEQUENCE</scope>
    <source>
        <strain evidence="2">Ploen Becks lab</strain>
    </source>
</reference>
<dbReference type="Proteomes" id="UP000663879">
    <property type="component" value="Unassembled WGS sequence"/>
</dbReference>
<dbReference type="PROSITE" id="PS50181">
    <property type="entry name" value="FBOX"/>
    <property type="match status" value="1"/>
</dbReference>
<accession>A0A814BEV2</accession>
<dbReference type="Gene3D" id="3.80.10.10">
    <property type="entry name" value="Ribonuclease Inhibitor"/>
    <property type="match status" value="1"/>
</dbReference>
<dbReference type="OrthoDB" id="3219396at2759"/>
<dbReference type="EMBL" id="CAJNOC010002305">
    <property type="protein sequence ID" value="CAF0925101.1"/>
    <property type="molecule type" value="Genomic_DNA"/>
</dbReference>
<dbReference type="PANTHER" id="PTHR38926">
    <property type="entry name" value="F-BOX DOMAIN CONTAINING PROTEIN, EXPRESSED"/>
    <property type="match status" value="1"/>
</dbReference>
<dbReference type="Pfam" id="PF12937">
    <property type="entry name" value="F-box-like"/>
    <property type="match status" value="1"/>
</dbReference>
<comment type="caution">
    <text evidence="2">The sequence shown here is derived from an EMBL/GenBank/DDBJ whole genome shotgun (WGS) entry which is preliminary data.</text>
</comment>
<dbReference type="PANTHER" id="PTHR38926:SF72">
    <property type="entry name" value="IM:7136021-RELATED"/>
    <property type="match status" value="1"/>
</dbReference>
<protein>
    <recommendedName>
        <fullName evidence="1">F-box domain-containing protein</fullName>
    </recommendedName>
</protein>
<dbReference type="SUPFAM" id="SSF52047">
    <property type="entry name" value="RNI-like"/>
    <property type="match status" value="1"/>
</dbReference>
<dbReference type="InterPro" id="IPR001810">
    <property type="entry name" value="F-box_dom"/>
</dbReference>
<dbReference type="InterPro" id="IPR032675">
    <property type="entry name" value="LRR_dom_sf"/>
</dbReference>
<gene>
    <name evidence="2" type="ORF">OXX778_LOCUS12597</name>
</gene>
<sequence length="339" mass="39512">MGRKRKLEIDLKNAKVTKVETIDPLQPSFSNLPHEILSKIFSYLNLKERCQLARVCKSWHQAIYDELLWYHIDLDSFISLKKFYKLVRHKCFANAKSIKIIGNLNNVNFNKNQQTVTPALMEKLRATCKGLEILDIKYADLNSIQVNDLPDWIRELRLIRCEIPLNWFGNNNFKNLNRLDLSNSSRICLNHIKDLTNCAQSLESLKLTNCYRLDHSLIDFLIEKNFNKIKSLDLEGIPGVIEQSLKLICSKFFEVNPNLNYLNVKKCKNVNERKSIIREKLTTDKTDAKIAEEFNVERSKVPKNFQRKDKYLNLADEEATTKKSIQLGYFSLVEEANIP</sequence>